<evidence type="ECO:0000313" key="1">
    <source>
        <dbReference type="EMBL" id="XCH28967.1"/>
    </source>
</evidence>
<reference evidence="1" key="1">
    <citation type="submission" date="2024-06" db="EMBL/GenBank/DDBJ databases">
        <title>Complete genome sequence of the cellulolytic actinobacterium, Cellulosimicrobium ES-005.</title>
        <authorList>
            <person name="Matthews C.T."/>
            <person name="Underwood K.D."/>
            <person name="Ghanchi K.M."/>
            <person name="Fields S.D."/>
            <person name="Gardner S.G."/>
        </authorList>
    </citation>
    <scope>NUCLEOTIDE SEQUENCE</scope>
    <source>
        <strain evidence="1">ES-005</strain>
    </source>
</reference>
<protein>
    <submittedName>
        <fullName evidence="1">Uncharacterized protein</fullName>
    </submittedName>
</protein>
<organism evidence="1">
    <name type="scientific">Cellulosimicrobium sp. ES-005</name>
    <dbReference type="NCBI Taxonomy" id="3163031"/>
    <lineage>
        <taxon>Bacteria</taxon>
        <taxon>Bacillati</taxon>
        <taxon>Actinomycetota</taxon>
        <taxon>Actinomycetes</taxon>
        <taxon>Micrococcales</taxon>
        <taxon>Promicromonosporaceae</taxon>
        <taxon>Cellulosimicrobium</taxon>
    </lineage>
</organism>
<accession>A0AAU8FY82</accession>
<proteinExistence type="predicted"/>
<dbReference type="AlphaFoldDB" id="A0AAU8FY82"/>
<gene>
    <name evidence="1" type="ORF">ABRQ22_15390</name>
</gene>
<dbReference type="RefSeq" id="WP_114553697.1">
    <property type="nucleotide sequence ID" value="NZ_CP159290.1"/>
</dbReference>
<dbReference type="EMBL" id="CP159290">
    <property type="protein sequence ID" value="XCH28967.1"/>
    <property type="molecule type" value="Genomic_DNA"/>
</dbReference>
<name>A0AAU8FY82_9MICO</name>
<sequence length="65" mass="7152">MTDDRETSPQRPTDLLGEIDASQRQMEAVVSVVDQGSPIDLIHYVAARARLDAAIAQWNLRASTT</sequence>